<reference evidence="1" key="1">
    <citation type="submission" date="2021-03" db="EMBL/GenBank/DDBJ databases">
        <authorList>
            <consortium name="Genoscope - CEA"/>
            <person name="William W."/>
        </authorList>
    </citation>
    <scope>NUCLEOTIDE SEQUENCE</scope>
    <source>
        <strain evidence="1">Doubled-haploid Pahang</strain>
    </source>
</reference>
<accession>A0A8D7ATL7</accession>
<dbReference type="EMBL" id="HG996473">
    <property type="protein sequence ID" value="CAG1856399.1"/>
    <property type="molecule type" value="Genomic_DNA"/>
</dbReference>
<protein>
    <submittedName>
        <fullName evidence="1">(wild Malaysian banana) hypothetical protein</fullName>
    </submittedName>
</protein>
<proteinExistence type="predicted"/>
<sequence length="318" mass="35015">MNQRITLFQVHEVISLLNQRGAGGRRRIKQRRHQVLSPADAVRVVAGPGGDVHEQVAGVARVGSLPVHPRARRRRLQWRLPRPLKESVAERVGDGAGHQGRQVDHHAVDSDVAVGRHQRRRLWPVHGLVEGPRAPARALLRRVAHPDVGGPGVPVGTVQAAVAHAEALDRHVLGGEHERDSTLLRTGPGGQLRDLGRLEGLPEGALLVRDLFGQHNVGRLRLLSGFGQVNFVDGLPPLWDGRSQWLRSSLGARCEGEEEVGHDGLLGWGECPVPHDGDGDVALEHCTIVVREEFRWLFNQARQYSRAHVDLCQAHQNQ</sequence>
<name>A0A8D7ATL7_MUSAM</name>
<evidence type="ECO:0000313" key="1">
    <source>
        <dbReference type="EMBL" id="CAG1856399.1"/>
    </source>
</evidence>
<dbReference type="AlphaFoldDB" id="A0A8D7ATL7"/>
<gene>
    <name evidence="1" type="ORF">GSMUA_42390.1</name>
</gene>
<organism evidence="1">
    <name type="scientific">Musa acuminata subsp. malaccensis</name>
    <name type="common">Wild banana</name>
    <name type="synonym">Musa malaccensis</name>
    <dbReference type="NCBI Taxonomy" id="214687"/>
    <lineage>
        <taxon>Eukaryota</taxon>
        <taxon>Viridiplantae</taxon>
        <taxon>Streptophyta</taxon>
        <taxon>Embryophyta</taxon>
        <taxon>Tracheophyta</taxon>
        <taxon>Spermatophyta</taxon>
        <taxon>Magnoliopsida</taxon>
        <taxon>Liliopsida</taxon>
        <taxon>Zingiberales</taxon>
        <taxon>Musaceae</taxon>
        <taxon>Musa</taxon>
    </lineage>
</organism>